<accession>A0AAE0EYM4</accession>
<feature type="compositionally biased region" description="Low complexity" evidence="3">
    <location>
        <begin position="91"/>
        <end position="101"/>
    </location>
</feature>
<feature type="compositionally biased region" description="Low complexity" evidence="3">
    <location>
        <begin position="118"/>
        <end position="132"/>
    </location>
</feature>
<dbReference type="InterPro" id="IPR036390">
    <property type="entry name" value="WH_DNA-bd_sf"/>
</dbReference>
<evidence type="ECO:0000313" key="6">
    <source>
        <dbReference type="Proteomes" id="UP001190700"/>
    </source>
</evidence>
<protein>
    <recommendedName>
        <fullName evidence="4">HTH La-type RNA-binding domain-containing protein</fullName>
    </recommendedName>
</protein>
<evidence type="ECO:0000259" key="4">
    <source>
        <dbReference type="PROSITE" id="PS50961"/>
    </source>
</evidence>
<feature type="region of interest" description="Disordered" evidence="3">
    <location>
        <begin position="964"/>
        <end position="1004"/>
    </location>
</feature>
<keyword evidence="1 2" id="KW-0694">RNA-binding</keyword>
<feature type="region of interest" description="Disordered" evidence="3">
    <location>
        <begin position="640"/>
        <end position="662"/>
    </location>
</feature>
<dbReference type="CDD" id="cd07323">
    <property type="entry name" value="LAM"/>
    <property type="match status" value="1"/>
</dbReference>
<dbReference type="InterPro" id="IPR045180">
    <property type="entry name" value="La_dom_prot"/>
</dbReference>
<feature type="compositionally biased region" description="Pro residues" evidence="3">
    <location>
        <begin position="979"/>
        <end position="991"/>
    </location>
</feature>
<dbReference type="PANTHER" id="PTHR22792">
    <property type="entry name" value="LUPUS LA PROTEIN-RELATED"/>
    <property type="match status" value="1"/>
</dbReference>
<dbReference type="SMART" id="SM00684">
    <property type="entry name" value="DM15"/>
    <property type="match status" value="3"/>
</dbReference>
<dbReference type="EMBL" id="LGRX02031112">
    <property type="protein sequence ID" value="KAK3245019.1"/>
    <property type="molecule type" value="Genomic_DNA"/>
</dbReference>
<dbReference type="GO" id="GO:0048255">
    <property type="term" value="P:mRNA stabilization"/>
    <property type="evidence" value="ECO:0007669"/>
    <property type="project" value="InterPro"/>
</dbReference>
<feature type="region of interest" description="Disordered" evidence="3">
    <location>
        <begin position="549"/>
        <end position="627"/>
    </location>
</feature>
<dbReference type="SMART" id="SM00715">
    <property type="entry name" value="LA"/>
    <property type="match status" value="1"/>
</dbReference>
<keyword evidence="6" id="KW-1185">Reference proteome</keyword>
<dbReference type="AlphaFoldDB" id="A0AAE0EYM4"/>
<evidence type="ECO:0000256" key="3">
    <source>
        <dbReference type="SAM" id="MobiDB-lite"/>
    </source>
</evidence>
<dbReference type="GO" id="GO:0000339">
    <property type="term" value="F:RNA cap binding"/>
    <property type="evidence" value="ECO:0007669"/>
    <property type="project" value="InterPro"/>
</dbReference>
<dbReference type="GO" id="GO:0005737">
    <property type="term" value="C:cytoplasm"/>
    <property type="evidence" value="ECO:0007669"/>
    <property type="project" value="UniProtKB-ARBA"/>
</dbReference>
<evidence type="ECO:0000256" key="2">
    <source>
        <dbReference type="PROSITE-ProRule" id="PRU00332"/>
    </source>
</evidence>
<feature type="compositionally biased region" description="Basic and acidic residues" evidence="3">
    <location>
        <begin position="144"/>
        <end position="158"/>
    </location>
</feature>
<feature type="compositionally biased region" description="Basic and acidic residues" evidence="3">
    <location>
        <begin position="549"/>
        <end position="578"/>
    </location>
</feature>
<sequence length="1004" mass="107567">MGDKVGGSESEVADKVTPENEVSKVENTSGKAATTEAVKASDAPPSKPLVSPWAAIVKQEPKKETAEAGSSNPASGAAKEPAQKSDADLPSYAKASAAAAVSKDKAESQPAKALPSYAKAATAPPPTSASKATKADAQSGSKTEIGKTDQNTEAKAPKVEGASTTEKGDDSSQEKGSGSGKETEAGQETSTNSEGAETAPQEEGSKQDGEESTVPSKPAWGKVSADSAPVKPAGVLSEAGAVAWPSLVDAKMKAPEGEVGGKAQQNKTSAAGPRSPNGGRGQKAASGRRSPGTDVASGTEVGEATTSGEVGKNLTAEGKAPQEPASRQAGNLGGDRGGYDRGGRTYSQGRGGGRGRGGRGAGERGAGGNFSNEGQRYGGWNARPGAMPGNREYGQGGERGRGGYHGGRGPGGGHFAPGSGHNANAAPYNMGRSMYYPYYQGGASQVGGGGHRAQVLEALQRQVEYYFSVGNLCKDVFLRGQFDEEGWIPIAVIAGFNRVRMLTQEPSMMLEALKDSTEVEVSADNLKIRKKEEWSKWILPENLRKPAVKKEVGSTELKKEDGADRLETSSSETKESKVPKKKTAGKKKTEGGEDDDMFEMDEEVEKDDDDMFKMDEDVDDDEDAEVSDAALSRLIVVTSGPISKGHRAPYSQASGRKHHPVSEDLANVINDGLYFYERELQATRGDKAAPRGVPPQQGNKNSRNQQFYPSSAPKSDGFMRRRTGTDGYSSSPNPGGGDVGWMFGVTPPEGNGFRESDYGATPPEGYGTSPSTRFKPSSFGTSPSNRQLGTSPGSYGSSPMLRQHPSHALLEDNGFRQTKYVKFHKRCIDERKRIAVEGGPTNSEEMNTLFRFWSYFLRTNFNKKMYQEFKTLAAEDRQNNYQYGMECLFRFYSYGLEKKFRPEIYKDFEEACLKDYEVNSLYGLEKFWAFHYYREGGEKIEIRKELKKLLDEKFRTLEDFQRAKEEKMKELNSGGPPSSGLPPRPSPPAPAVSPGGTPLVEGAC</sequence>
<dbReference type="SUPFAM" id="SSF46785">
    <property type="entry name" value="Winged helix' DNA-binding domain"/>
    <property type="match status" value="1"/>
</dbReference>
<feature type="compositionally biased region" description="Basic and acidic residues" evidence="3">
    <location>
        <begin position="12"/>
        <end position="24"/>
    </location>
</feature>
<feature type="compositionally biased region" description="Polar residues" evidence="3">
    <location>
        <begin position="696"/>
        <end position="713"/>
    </location>
</feature>
<feature type="compositionally biased region" description="Polar residues" evidence="3">
    <location>
        <begin position="768"/>
        <end position="797"/>
    </location>
</feature>
<feature type="compositionally biased region" description="Acidic residues" evidence="3">
    <location>
        <begin position="592"/>
        <end position="626"/>
    </location>
</feature>
<dbReference type="InterPro" id="IPR036388">
    <property type="entry name" value="WH-like_DNA-bd_sf"/>
</dbReference>
<gene>
    <name evidence="5" type="ORF">CYMTET_45392</name>
</gene>
<feature type="compositionally biased region" description="Polar residues" evidence="3">
    <location>
        <begin position="186"/>
        <end position="195"/>
    </location>
</feature>
<name>A0AAE0EYM4_9CHLO</name>
<evidence type="ECO:0000256" key="1">
    <source>
        <dbReference type="ARBA" id="ARBA00022884"/>
    </source>
</evidence>
<dbReference type="Pfam" id="PF21071">
    <property type="entry name" value="LARP1_HEAT"/>
    <property type="match status" value="1"/>
</dbReference>
<feature type="region of interest" description="Disordered" evidence="3">
    <location>
        <begin position="253"/>
        <end position="408"/>
    </location>
</feature>
<organism evidence="5 6">
    <name type="scientific">Cymbomonas tetramitiformis</name>
    <dbReference type="NCBI Taxonomy" id="36881"/>
    <lineage>
        <taxon>Eukaryota</taxon>
        <taxon>Viridiplantae</taxon>
        <taxon>Chlorophyta</taxon>
        <taxon>Pyramimonadophyceae</taxon>
        <taxon>Pyramimonadales</taxon>
        <taxon>Pyramimonadaceae</taxon>
        <taxon>Cymbomonas</taxon>
    </lineage>
</organism>
<feature type="region of interest" description="Disordered" evidence="3">
    <location>
        <begin position="1"/>
        <end position="229"/>
    </location>
</feature>
<dbReference type="Pfam" id="PF05383">
    <property type="entry name" value="La"/>
    <property type="match status" value="1"/>
</dbReference>
<evidence type="ECO:0000313" key="5">
    <source>
        <dbReference type="EMBL" id="KAK3245019.1"/>
    </source>
</evidence>
<feature type="region of interest" description="Disordered" evidence="3">
    <location>
        <begin position="685"/>
        <end position="802"/>
    </location>
</feature>
<dbReference type="PANTHER" id="PTHR22792:SF132">
    <property type="entry name" value="LA-RELATED PROTEIN 1"/>
    <property type="match status" value="1"/>
</dbReference>
<dbReference type="Proteomes" id="UP001190700">
    <property type="component" value="Unassembled WGS sequence"/>
</dbReference>
<feature type="compositionally biased region" description="Gly residues" evidence="3">
    <location>
        <begin position="349"/>
        <end position="368"/>
    </location>
</feature>
<dbReference type="Gene3D" id="1.10.10.10">
    <property type="entry name" value="Winged helix-like DNA-binding domain superfamily/Winged helix DNA-binding domain"/>
    <property type="match status" value="1"/>
</dbReference>
<feature type="domain" description="HTH La-type RNA-binding" evidence="4">
    <location>
        <begin position="449"/>
        <end position="540"/>
    </location>
</feature>
<dbReference type="InterPro" id="IPR006607">
    <property type="entry name" value="DM15"/>
</dbReference>
<reference evidence="5 6" key="1">
    <citation type="journal article" date="2015" name="Genome Biol. Evol.">
        <title>Comparative Genomics of a Bacterivorous Green Alga Reveals Evolutionary Causalities and Consequences of Phago-Mixotrophic Mode of Nutrition.</title>
        <authorList>
            <person name="Burns J.A."/>
            <person name="Paasch A."/>
            <person name="Narechania A."/>
            <person name="Kim E."/>
        </authorList>
    </citation>
    <scope>NUCLEOTIDE SEQUENCE [LARGE SCALE GENOMIC DNA]</scope>
    <source>
        <strain evidence="5 6">PLY_AMNH</strain>
    </source>
</reference>
<dbReference type="PROSITE" id="PS50961">
    <property type="entry name" value="HTH_LA"/>
    <property type="match status" value="1"/>
</dbReference>
<proteinExistence type="predicted"/>
<dbReference type="InterPro" id="IPR006630">
    <property type="entry name" value="La_HTH"/>
</dbReference>
<comment type="caution">
    <text evidence="5">The sequence shown here is derived from an EMBL/GenBank/DDBJ whole genome shotgun (WGS) entry which is preliminary data.</text>
</comment>